<dbReference type="SMART" id="SM00631">
    <property type="entry name" value="Zn_pept"/>
    <property type="match status" value="1"/>
</dbReference>
<feature type="non-terminal residue" evidence="13">
    <location>
        <position position="592"/>
    </location>
</feature>
<keyword evidence="9" id="KW-0482">Metalloprotease</keyword>
<evidence type="ECO:0000256" key="9">
    <source>
        <dbReference type="ARBA" id="ARBA00023049"/>
    </source>
</evidence>
<evidence type="ECO:0000256" key="6">
    <source>
        <dbReference type="ARBA" id="ARBA00022729"/>
    </source>
</evidence>
<evidence type="ECO:0000313" key="13">
    <source>
        <dbReference type="EMBL" id="ALC48901.1"/>
    </source>
</evidence>
<dbReference type="SMR" id="A0A0M4ETJ4"/>
<evidence type="ECO:0000256" key="7">
    <source>
        <dbReference type="ARBA" id="ARBA00022801"/>
    </source>
</evidence>
<evidence type="ECO:0000256" key="5">
    <source>
        <dbReference type="ARBA" id="ARBA00022723"/>
    </source>
</evidence>
<dbReference type="GO" id="GO:0005615">
    <property type="term" value="C:extracellular space"/>
    <property type="evidence" value="ECO:0007669"/>
    <property type="project" value="TreeGrafter"/>
</dbReference>
<keyword evidence="6" id="KW-0732">Signal</keyword>
<gene>
    <name evidence="13" type="ORF">Dbus_chrXg757</name>
</gene>
<evidence type="ECO:0000256" key="4">
    <source>
        <dbReference type="ARBA" id="ARBA00022670"/>
    </source>
</evidence>
<dbReference type="GO" id="GO:0004181">
    <property type="term" value="F:metallocarboxypeptidase activity"/>
    <property type="evidence" value="ECO:0007669"/>
    <property type="project" value="InterPro"/>
</dbReference>
<comment type="similarity">
    <text evidence="2 11">Belongs to the peptidase M14 family.</text>
</comment>
<dbReference type="GO" id="GO:0006508">
    <property type="term" value="P:proteolysis"/>
    <property type="evidence" value="ECO:0007669"/>
    <property type="project" value="UniProtKB-KW"/>
</dbReference>
<dbReference type="FunFam" id="3.40.630.10:FF:000084">
    <property type="entry name" value="Carboxypeptidase B2"/>
    <property type="match status" value="1"/>
</dbReference>
<dbReference type="Pfam" id="PF02244">
    <property type="entry name" value="Propep_M14"/>
    <property type="match status" value="1"/>
</dbReference>
<keyword evidence="7" id="KW-0378">Hydrolase</keyword>
<keyword evidence="8" id="KW-0862">Zinc</keyword>
<accession>A0A0M4ETJ4</accession>
<feature type="domain" description="Peptidase M14" evidence="12">
    <location>
        <begin position="297"/>
        <end position="591"/>
    </location>
</feature>
<comment type="cofactor">
    <cofactor evidence="1">
        <name>Zn(2+)</name>
        <dbReference type="ChEBI" id="CHEBI:29105"/>
    </cofactor>
</comment>
<evidence type="ECO:0000256" key="8">
    <source>
        <dbReference type="ARBA" id="ARBA00022833"/>
    </source>
</evidence>
<dbReference type="PROSITE" id="PS52035">
    <property type="entry name" value="PEPTIDASE_M14"/>
    <property type="match status" value="1"/>
</dbReference>
<evidence type="ECO:0000256" key="3">
    <source>
        <dbReference type="ARBA" id="ARBA00022645"/>
    </source>
</evidence>
<sequence>SRTTGQLARLPFFGGGVTQLLHYLRPMEQSASNGRRSALRSALDENYVSYRGGQLWKLNFNGTRRTDVDSPPDAHYNQFVENMLLLWLPRLLLLAAGHAQHLLLWRSITLPGLGLPQLWTMNSSELYEATFESLQWLAPTDLRRFDFISADSTYQINRRYRNDSRVRRYYGYQLWKLHEDCLDRQRWRVFRRLFGSSVHLSFFHSLFNTLFRTLLAGSEVWNINQDGIDILIEHKNVEAAQKFMEKSDFSYNVMIDDIEAAIDQTYTEVSDEQAESANANYSLPWLQREGSLLTWRRYHDHGDLQQFLQNTLETHADLAEIIQIGLTRNKRPMEVLRISNGNRANWSVFVDAGLQARDWLSPAALSYAIAKLTWLWGEGQLERAMRRIDWYFLPLANPDGYQYSRLTDRLWTKNRNYDIDSGCYGVNLDRNFEYAWGGAGATQNACKNLYQGSKSFSEPESRAIRNFLLGMRNDLGAYISLGGYGQTITYPWGDADYLTHNERQLRHTARQAVLNFRRLNHAEYSMGTSYTQKMARAGNSADWVQQRINPQFVYNVFLKDLGRYGYLMPPHYILESGEEAFEFLRTIAEQLN</sequence>
<evidence type="ECO:0000256" key="1">
    <source>
        <dbReference type="ARBA" id="ARBA00001947"/>
    </source>
</evidence>
<keyword evidence="5" id="KW-0479">Metal-binding</keyword>
<evidence type="ECO:0000313" key="14">
    <source>
        <dbReference type="Proteomes" id="UP000494163"/>
    </source>
</evidence>
<dbReference type="SUPFAM" id="SSF54897">
    <property type="entry name" value="Protease propeptides/inhibitors"/>
    <property type="match status" value="1"/>
</dbReference>
<dbReference type="Pfam" id="PF00246">
    <property type="entry name" value="Peptidase_M14"/>
    <property type="match status" value="1"/>
</dbReference>
<protein>
    <submittedName>
        <fullName evidence="13">CG42264</fullName>
    </submittedName>
</protein>
<organism evidence="13 14">
    <name type="scientific">Drosophila busckii</name>
    <name type="common">Fruit fly</name>
    <dbReference type="NCBI Taxonomy" id="30019"/>
    <lineage>
        <taxon>Eukaryota</taxon>
        <taxon>Metazoa</taxon>
        <taxon>Ecdysozoa</taxon>
        <taxon>Arthropoda</taxon>
        <taxon>Hexapoda</taxon>
        <taxon>Insecta</taxon>
        <taxon>Pterygota</taxon>
        <taxon>Neoptera</taxon>
        <taxon>Endopterygota</taxon>
        <taxon>Diptera</taxon>
        <taxon>Brachycera</taxon>
        <taxon>Muscomorpha</taxon>
        <taxon>Ephydroidea</taxon>
        <taxon>Drosophilidae</taxon>
        <taxon>Drosophila</taxon>
    </lineage>
</organism>
<dbReference type="InterPro" id="IPR003146">
    <property type="entry name" value="M14A_act_pep"/>
</dbReference>
<dbReference type="Gene3D" id="3.40.630.10">
    <property type="entry name" value="Zn peptidases"/>
    <property type="match status" value="1"/>
</dbReference>
<dbReference type="AlphaFoldDB" id="A0A0M4ETJ4"/>
<dbReference type="GO" id="GO:0008270">
    <property type="term" value="F:zinc ion binding"/>
    <property type="evidence" value="ECO:0007669"/>
    <property type="project" value="InterPro"/>
</dbReference>
<dbReference type="Proteomes" id="UP000494163">
    <property type="component" value="Chromosome X"/>
</dbReference>
<evidence type="ECO:0000259" key="12">
    <source>
        <dbReference type="PROSITE" id="PS52035"/>
    </source>
</evidence>
<keyword evidence="4" id="KW-0645">Protease</keyword>
<proteinExistence type="inferred from homology"/>
<dbReference type="InterPro" id="IPR000834">
    <property type="entry name" value="Peptidase_M14"/>
</dbReference>
<dbReference type="InterPro" id="IPR036990">
    <property type="entry name" value="M14A-like_propep"/>
</dbReference>
<keyword evidence="3" id="KW-0121">Carboxypeptidase</keyword>
<dbReference type="Gene3D" id="3.30.70.340">
    <property type="entry name" value="Metallocarboxypeptidase-like"/>
    <property type="match status" value="1"/>
</dbReference>
<dbReference type="PANTHER" id="PTHR11705">
    <property type="entry name" value="PROTEASE FAMILY M14 CARBOXYPEPTIDASE A,B"/>
    <property type="match status" value="1"/>
</dbReference>
<dbReference type="SUPFAM" id="SSF53187">
    <property type="entry name" value="Zn-dependent exopeptidases"/>
    <property type="match status" value="1"/>
</dbReference>
<dbReference type="PANTHER" id="PTHR11705:SF91">
    <property type="entry name" value="FI01817P-RELATED"/>
    <property type="match status" value="1"/>
</dbReference>
<dbReference type="OMA" id="RLNHAEY"/>
<evidence type="ECO:0000256" key="11">
    <source>
        <dbReference type="PROSITE-ProRule" id="PRU01379"/>
    </source>
</evidence>
<keyword evidence="10" id="KW-1015">Disulfide bond</keyword>
<dbReference type="EMBL" id="CP012528">
    <property type="protein sequence ID" value="ALC48901.1"/>
    <property type="molecule type" value="Genomic_DNA"/>
</dbReference>
<evidence type="ECO:0000256" key="10">
    <source>
        <dbReference type="ARBA" id="ARBA00023157"/>
    </source>
</evidence>
<comment type="caution">
    <text evidence="11">Lacks conserved residue(s) required for the propagation of feature annotation.</text>
</comment>
<evidence type="ECO:0000256" key="2">
    <source>
        <dbReference type="ARBA" id="ARBA00005988"/>
    </source>
</evidence>
<keyword evidence="14" id="KW-1185">Reference proteome</keyword>
<feature type="non-terminal residue" evidence="13">
    <location>
        <position position="1"/>
    </location>
</feature>
<name>A0A0M4ETJ4_DROBS</name>
<dbReference type="OrthoDB" id="3626597at2759"/>
<reference evidence="13 14" key="1">
    <citation type="submission" date="2015-08" db="EMBL/GenBank/DDBJ databases">
        <title>Ancestral chromatin configuration constrains chromatin evolution on differentiating sex chromosomes in Drosophila.</title>
        <authorList>
            <person name="Zhou Q."/>
            <person name="Bachtrog D."/>
        </authorList>
    </citation>
    <scope>NUCLEOTIDE SEQUENCE [LARGE SCALE GENOMIC DNA]</scope>
    <source>
        <tissue evidence="13">Whole larvae</tissue>
    </source>
</reference>